<evidence type="ECO:0000313" key="1">
    <source>
        <dbReference type="EMBL" id="KAK1838379.1"/>
    </source>
</evidence>
<dbReference type="AlphaFoldDB" id="A0AAD9E5I9"/>
<dbReference type="EMBL" id="JAQOWY010000841">
    <property type="protein sequence ID" value="KAK1838379.1"/>
    <property type="molecule type" value="Genomic_DNA"/>
</dbReference>
<comment type="caution">
    <text evidence="1">The sequence shown here is derived from an EMBL/GenBank/DDBJ whole genome shotgun (WGS) entry which is preliminary data.</text>
</comment>
<dbReference type="Proteomes" id="UP001243330">
    <property type="component" value="Unassembled WGS sequence"/>
</dbReference>
<organism evidence="1 2">
    <name type="scientific">Colletotrichum chrysophilum</name>
    <dbReference type="NCBI Taxonomy" id="1836956"/>
    <lineage>
        <taxon>Eukaryota</taxon>
        <taxon>Fungi</taxon>
        <taxon>Dikarya</taxon>
        <taxon>Ascomycota</taxon>
        <taxon>Pezizomycotina</taxon>
        <taxon>Sordariomycetes</taxon>
        <taxon>Hypocreomycetidae</taxon>
        <taxon>Glomerellales</taxon>
        <taxon>Glomerellaceae</taxon>
        <taxon>Colletotrichum</taxon>
        <taxon>Colletotrichum gloeosporioides species complex</taxon>
    </lineage>
</organism>
<gene>
    <name evidence="1" type="ORF">CCHR01_18995</name>
</gene>
<sequence length="78" mass="8415">MDSRKDNDTLDRAVFLFIVASIKTQVGGHIYSNSLLCFCAALGIRSHPLGYTEPHLYTGMLAGRYSVVVPALLLGGCV</sequence>
<evidence type="ECO:0000313" key="2">
    <source>
        <dbReference type="Proteomes" id="UP001243330"/>
    </source>
</evidence>
<protein>
    <submittedName>
        <fullName evidence="1">Uncharacterized protein</fullName>
    </submittedName>
</protein>
<accession>A0AAD9E5I9</accession>
<keyword evidence="2" id="KW-1185">Reference proteome</keyword>
<reference evidence="1" key="1">
    <citation type="submission" date="2023-01" db="EMBL/GenBank/DDBJ databases">
        <title>Colletotrichum chrysophilum M932 genome sequence.</title>
        <authorList>
            <person name="Baroncelli R."/>
        </authorList>
    </citation>
    <scope>NUCLEOTIDE SEQUENCE</scope>
    <source>
        <strain evidence="1">M932</strain>
    </source>
</reference>
<proteinExistence type="predicted"/>
<name>A0AAD9E5I9_9PEZI</name>